<evidence type="ECO:0000256" key="5">
    <source>
        <dbReference type="ARBA" id="ARBA00023136"/>
    </source>
</evidence>
<dbReference type="AlphaFoldDB" id="A0A8J9T3P9"/>
<accession>A0A8J9T3P9</accession>
<reference evidence="7" key="1">
    <citation type="submission" date="2022-02" db="EMBL/GenBank/DDBJ databases">
        <authorList>
            <person name="Giguere J D."/>
        </authorList>
    </citation>
    <scope>NUCLEOTIDE SEQUENCE</scope>
    <source>
        <strain evidence="7">CCAP 1055/1</strain>
    </source>
</reference>
<dbReference type="Proteomes" id="UP000836788">
    <property type="component" value="Chromosome 15"/>
</dbReference>
<evidence type="ECO:0000256" key="4">
    <source>
        <dbReference type="ARBA" id="ARBA00022989"/>
    </source>
</evidence>
<evidence type="ECO:0000256" key="2">
    <source>
        <dbReference type="ARBA" id="ARBA00008432"/>
    </source>
</evidence>
<feature type="transmembrane region" description="Helical" evidence="6">
    <location>
        <begin position="191"/>
        <end position="211"/>
    </location>
</feature>
<feature type="transmembrane region" description="Helical" evidence="6">
    <location>
        <begin position="96"/>
        <end position="116"/>
    </location>
</feature>
<sequence>ERFHIPFDPDRGYRGTALRYTSFARPHMRAFHASWICFFTSFFVQFSPAPLLPEIQRSLSLSRSDVWWTNACMMMGGIPMRFLLGPLCDQYGARTVMVTTVALVALPSALTGVVAVNLTSLTLIRTVLGAMDSFVPGQYWITCQFVREVGGTAMALAGGLGATGAGVTQLVTGSLVFPALRVWFDGDSDLAWRWSLVIPAILALFVAAFFYEYSDDCPLGNFTEVKQAGLMMERSAVDSFRAGVYNLNSWILFVQYAGSCGVDFTMCNGTALYFHYRFKQSIAASGAIAFLYGLSAIFARGAGGWLSDAAFNRFSLRGRLWAQWICMVTQGILNVWFARTDRLGSSLTIMVLFSILIQMSMGTCYSIVPYVDGPNTGSVAGIVGAGGNVGGAIFAVIFMHADYHGTAMELMGWLTCVTACFSPFLAVRGYRGILFGTED</sequence>
<evidence type="ECO:0000256" key="1">
    <source>
        <dbReference type="ARBA" id="ARBA00004141"/>
    </source>
</evidence>
<feature type="transmembrane region" description="Helical" evidence="6">
    <location>
        <begin position="66"/>
        <end position="84"/>
    </location>
</feature>
<feature type="transmembrane region" description="Helical" evidence="6">
    <location>
        <begin position="377"/>
        <end position="398"/>
    </location>
</feature>
<feature type="transmembrane region" description="Helical" evidence="6">
    <location>
        <begin position="153"/>
        <end position="171"/>
    </location>
</feature>
<dbReference type="InterPro" id="IPR036259">
    <property type="entry name" value="MFS_trans_sf"/>
</dbReference>
<dbReference type="PANTHER" id="PTHR23515">
    <property type="entry name" value="HIGH-AFFINITY NITRATE TRANSPORTER 2.3"/>
    <property type="match status" value="1"/>
</dbReference>
<organism evidence="7">
    <name type="scientific">Phaeodactylum tricornutum</name>
    <name type="common">Diatom</name>
    <dbReference type="NCBI Taxonomy" id="2850"/>
    <lineage>
        <taxon>Eukaryota</taxon>
        <taxon>Sar</taxon>
        <taxon>Stramenopiles</taxon>
        <taxon>Ochrophyta</taxon>
        <taxon>Bacillariophyta</taxon>
        <taxon>Bacillariophyceae</taxon>
        <taxon>Bacillariophycidae</taxon>
        <taxon>Naviculales</taxon>
        <taxon>Phaeodactylaceae</taxon>
        <taxon>Phaeodactylum</taxon>
    </lineage>
</organism>
<evidence type="ECO:0000256" key="6">
    <source>
        <dbReference type="SAM" id="Phobius"/>
    </source>
</evidence>
<keyword evidence="4 6" id="KW-1133">Transmembrane helix</keyword>
<feature type="transmembrane region" description="Helical" evidence="6">
    <location>
        <begin position="320"/>
        <end position="337"/>
    </location>
</feature>
<dbReference type="GO" id="GO:0016020">
    <property type="term" value="C:membrane"/>
    <property type="evidence" value="ECO:0007669"/>
    <property type="project" value="UniProtKB-SubCell"/>
</dbReference>
<comment type="subcellular location">
    <subcellularLocation>
        <location evidence="1">Membrane</location>
        <topology evidence="1">Multi-pass membrane protein</topology>
    </subcellularLocation>
</comment>
<proteinExistence type="inferred from homology"/>
<feature type="transmembrane region" description="Helical" evidence="6">
    <location>
        <begin position="349"/>
        <end position="371"/>
    </location>
</feature>
<feature type="transmembrane region" description="Helical" evidence="6">
    <location>
        <begin position="282"/>
        <end position="300"/>
    </location>
</feature>
<keyword evidence="5 6" id="KW-0472">Membrane</keyword>
<gene>
    <name evidence="7" type="ORF">PTTT1_LOCUS17395</name>
</gene>
<dbReference type="InterPro" id="IPR044772">
    <property type="entry name" value="NO3_transporter"/>
</dbReference>
<name>A0A8J9T3P9_PHATR</name>
<comment type="similarity">
    <text evidence="2">Belongs to the major facilitator superfamily. Nitrate/nitrite porter (TC 2.A.1.8) family.</text>
</comment>
<feature type="non-terminal residue" evidence="7">
    <location>
        <position position="1"/>
    </location>
</feature>
<dbReference type="EMBL" id="OU594956">
    <property type="protein sequence ID" value="CAG9281732.1"/>
    <property type="molecule type" value="Genomic_DNA"/>
</dbReference>
<evidence type="ECO:0000256" key="3">
    <source>
        <dbReference type="ARBA" id="ARBA00022692"/>
    </source>
</evidence>
<keyword evidence="3 6" id="KW-0812">Transmembrane</keyword>
<feature type="non-terminal residue" evidence="7">
    <location>
        <position position="439"/>
    </location>
</feature>
<feature type="transmembrane region" description="Helical" evidence="6">
    <location>
        <begin position="410"/>
        <end position="430"/>
    </location>
</feature>
<evidence type="ECO:0008006" key="8">
    <source>
        <dbReference type="Google" id="ProtNLM"/>
    </source>
</evidence>
<dbReference type="InterPro" id="IPR011701">
    <property type="entry name" value="MFS"/>
</dbReference>
<dbReference type="Gene3D" id="1.20.1250.20">
    <property type="entry name" value="MFS general substrate transporter like domains"/>
    <property type="match status" value="2"/>
</dbReference>
<dbReference type="GO" id="GO:0015112">
    <property type="term" value="F:nitrate transmembrane transporter activity"/>
    <property type="evidence" value="ECO:0007669"/>
    <property type="project" value="InterPro"/>
</dbReference>
<dbReference type="Pfam" id="PF07690">
    <property type="entry name" value="MFS_1"/>
    <property type="match status" value="1"/>
</dbReference>
<dbReference type="SUPFAM" id="SSF103473">
    <property type="entry name" value="MFS general substrate transporter"/>
    <property type="match status" value="1"/>
</dbReference>
<protein>
    <recommendedName>
        <fullName evidence="8">Major facilitator superfamily (MFS) profile domain-containing protein</fullName>
    </recommendedName>
</protein>
<feature type="transmembrane region" description="Helical" evidence="6">
    <location>
        <begin position="28"/>
        <end position="46"/>
    </location>
</feature>
<evidence type="ECO:0000313" key="7">
    <source>
        <dbReference type="EMBL" id="CAG9281732.1"/>
    </source>
</evidence>